<dbReference type="Gene3D" id="3.40.630.30">
    <property type="match status" value="1"/>
</dbReference>
<sequence>MDDAVKDLPVRRSEDASAGRYIIDLPGGAKAELTWTARDTSQGSLRIATHTGVPEAFGGRGIAGRLVSALVEDARAQGFRIVPACSYVALWARRHPETQELFAG</sequence>
<comment type="caution">
    <text evidence="2">The sequence shown here is derived from an EMBL/GenBank/DDBJ whole genome shotgun (WGS) entry which is preliminary data.</text>
</comment>
<name>A0A318SXC3_9RHOB</name>
<dbReference type="Pfam" id="PF14542">
    <property type="entry name" value="Acetyltransf_CG"/>
    <property type="match status" value="1"/>
</dbReference>
<proteinExistence type="predicted"/>
<dbReference type="InterPro" id="IPR031165">
    <property type="entry name" value="GNAT_YJDJ"/>
</dbReference>
<feature type="domain" description="N-acetyltransferase" evidence="1">
    <location>
        <begin position="13"/>
        <end position="103"/>
    </location>
</feature>
<reference evidence="2 3" key="1">
    <citation type="submission" date="2018-06" db="EMBL/GenBank/DDBJ databases">
        <title>Genomic Encyclopedia of Type Strains, Phase III (KMG-III): the genomes of soil and plant-associated and newly described type strains.</title>
        <authorList>
            <person name="Whitman W."/>
        </authorList>
    </citation>
    <scope>NUCLEOTIDE SEQUENCE [LARGE SCALE GENOMIC DNA]</scope>
    <source>
        <strain evidence="2 3">CECT 9025</strain>
    </source>
</reference>
<evidence type="ECO:0000313" key="3">
    <source>
        <dbReference type="Proteomes" id="UP000248311"/>
    </source>
</evidence>
<accession>A0A318SXC3</accession>
<dbReference type="SUPFAM" id="SSF55729">
    <property type="entry name" value="Acyl-CoA N-acyltransferases (Nat)"/>
    <property type="match status" value="1"/>
</dbReference>
<dbReference type="AlphaFoldDB" id="A0A318SXC3"/>
<evidence type="ECO:0000313" key="2">
    <source>
        <dbReference type="EMBL" id="PYE84989.1"/>
    </source>
</evidence>
<dbReference type="Proteomes" id="UP000248311">
    <property type="component" value="Unassembled WGS sequence"/>
</dbReference>
<gene>
    <name evidence="2" type="ORF">DFP88_102794</name>
</gene>
<dbReference type="RefSeq" id="WP_245904744.1">
    <property type="nucleotide sequence ID" value="NZ_QJTE01000002.1"/>
</dbReference>
<dbReference type="PROSITE" id="PS51729">
    <property type="entry name" value="GNAT_YJDJ"/>
    <property type="match status" value="1"/>
</dbReference>
<evidence type="ECO:0000259" key="1">
    <source>
        <dbReference type="PROSITE" id="PS51729"/>
    </source>
</evidence>
<dbReference type="InterPro" id="IPR045057">
    <property type="entry name" value="Gcn5-rel_NAT"/>
</dbReference>
<keyword evidence="3" id="KW-1185">Reference proteome</keyword>
<dbReference type="InterPro" id="IPR016181">
    <property type="entry name" value="Acyl_CoA_acyltransferase"/>
</dbReference>
<dbReference type="PANTHER" id="PTHR31435">
    <property type="entry name" value="PROTEIN NATD1"/>
    <property type="match status" value="1"/>
</dbReference>
<protein>
    <recommendedName>
        <fullName evidence="1">N-acetyltransferase domain-containing protein</fullName>
    </recommendedName>
</protein>
<organism evidence="2 3">
    <name type="scientific">Pseudoroseicyclus aestuarii</name>
    <dbReference type="NCBI Taxonomy" id="1795041"/>
    <lineage>
        <taxon>Bacteria</taxon>
        <taxon>Pseudomonadati</taxon>
        <taxon>Pseudomonadota</taxon>
        <taxon>Alphaproteobacteria</taxon>
        <taxon>Rhodobacterales</taxon>
        <taxon>Paracoccaceae</taxon>
        <taxon>Pseudoroseicyclus</taxon>
    </lineage>
</organism>
<dbReference type="PANTHER" id="PTHR31435:SF9">
    <property type="entry name" value="PROTEIN NATD1"/>
    <property type="match status" value="1"/>
</dbReference>
<dbReference type="EMBL" id="QJTE01000002">
    <property type="protein sequence ID" value="PYE84989.1"/>
    <property type="molecule type" value="Genomic_DNA"/>
</dbReference>